<dbReference type="GlyGen" id="A0A8V0X981">
    <property type="glycosylation" value="1 site"/>
</dbReference>
<organism evidence="2 3">
    <name type="scientific">Gallus gallus</name>
    <name type="common">Chicken</name>
    <dbReference type="NCBI Taxonomy" id="9031"/>
    <lineage>
        <taxon>Eukaryota</taxon>
        <taxon>Metazoa</taxon>
        <taxon>Chordata</taxon>
        <taxon>Craniata</taxon>
        <taxon>Vertebrata</taxon>
        <taxon>Euteleostomi</taxon>
        <taxon>Archelosauria</taxon>
        <taxon>Archosauria</taxon>
        <taxon>Dinosauria</taxon>
        <taxon>Saurischia</taxon>
        <taxon>Theropoda</taxon>
        <taxon>Coelurosauria</taxon>
        <taxon>Aves</taxon>
        <taxon>Neognathae</taxon>
        <taxon>Galloanserae</taxon>
        <taxon>Galliformes</taxon>
        <taxon>Phasianidae</taxon>
        <taxon>Phasianinae</taxon>
        <taxon>Gallus</taxon>
    </lineage>
</organism>
<evidence type="ECO:0000313" key="3">
    <source>
        <dbReference type="Proteomes" id="UP000000539"/>
    </source>
</evidence>
<dbReference type="AlphaFoldDB" id="A0A8V0X981"/>
<reference evidence="2" key="2">
    <citation type="submission" date="2025-09" db="UniProtKB">
        <authorList>
            <consortium name="Ensembl"/>
        </authorList>
    </citation>
    <scope>IDENTIFICATION</scope>
    <source>
        <strain evidence="2">broiler</strain>
    </source>
</reference>
<evidence type="ECO:0000256" key="1">
    <source>
        <dbReference type="SAM" id="MobiDB-lite"/>
    </source>
</evidence>
<reference evidence="2" key="1">
    <citation type="submission" date="2025-08" db="UniProtKB">
        <authorList>
            <consortium name="Ensembl"/>
        </authorList>
    </citation>
    <scope>IDENTIFICATION</scope>
    <source>
        <strain evidence="2">broiler</strain>
    </source>
</reference>
<evidence type="ECO:0000313" key="2">
    <source>
        <dbReference type="Ensembl" id="ENSGALP00010001043.1"/>
    </source>
</evidence>
<dbReference type="Ensembl" id="ENSGALT00010001893.1">
    <property type="protein sequence ID" value="ENSGALP00010001043.1"/>
    <property type="gene ID" value="ENSGALG00010000863.1"/>
</dbReference>
<keyword evidence="3" id="KW-1185">Reference proteome</keyword>
<protein>
    <submittedName>
        <fullName evidence="2">Uncharacterized protein</fullName>
    </submittedName>
</protein>
<proteinExistence type="predicted"/>
<sequence>MMEEAPKLGPTHPDFAHFPPMDGDAMPVDLNVGQADVGDGFHPIPDLILALHLERHQCGVVPTEPSHGVGAGALKVEITLVEGAVVGIPPSPARGHQGGDTLGLAVLQLAPLPRSAPEGFAGVCKEKKHPWGAELGWMCCRGAQSPSAELNRFIIGAFVAAAVQPFAWDAGATLLAVLLQDRLVGLQGERV</sequence>
<feature type="region of interest" description="Disordered" evidence="1">
    <location>
        <begin position="1"/>
        <end position="20"/>
    </location>
</feature>
<dbReference type="GeneTree" id="ENSGT00960000190042"/>
<dbReference type="Proteomes" id="UP000000539">
    <property type="component" value="Unassembled WGS sequence"/>
</dbReference>
<accession>A0A8V0X981</accession>
<name>A0A8V0X981_CHICK</name>